<keyword evidence="3" id="KW-1185">Reference proteome</keyword>
<feature type="compositionally biased region" description="Basic and acidic residues" evidence="1">
    <location>
        <begin position="85"/>
        <end position="105"/>
    </location>
</feature>
<feature type="region of interest" description="Disordered" evidence="1">
    <location>
        <begin position="85"/>
        <end position="106"/>
    </location>
</feature>
<gene>
    <name evidence="2" type="ORF">R3P38DRAFT_3507118</name>
</gene>
<organism evidence="2 3">
    <name type="scientific">Favolaschia claudopus</name>
    <dbReference type="NCBI Taxonomy" id="2862362"/>
    <lineage>
        <taxon>Eukaryota</taxon>
        <taxon>Fungi</taxon>
        <taxon>Dikarya</taxon>
        <taxon>Basidiomycota</taxon>
        <taxon>Agaricomycotina</taxon>
        <taxon>Agaricomycetes</taxon>
        <taxon>Agaricomycetidae</taxon>
        <taxon>Agaricales</taxon>
        <taxon>Marasmiineae</taxon>
        <taxon>Mycenaceae</taxon>
        <taxon>Favolaschia</taxon>
    </lineage>
</organism>
<dbReference type="EMBL" id="JAWWNJ010000024">
    <property type="protein sequence ID" value="KAK7031545.1"/>
    <property type="molecule type" value="Genomic_DNA"/>
</dbReference>
<evidence type="ECO:0000313" key="3">
    <source>
        <dbReference type="Proteomes" id="UP001362999"/>
    </source>
</evidence>
<proteinExistence type="predicted"/>
<sequence>MMDGVQWRRSNGLMKRAEDDASRLQEEKEEVQVRVERVGSTWCASNFNYELHTKKKKNGDLDKQFEWNKGFAVYDMAIRSVKEQKIERGESGKTRQDQGRDKRVFSDSTNGICQGCDFLKPEMLKGMYAAESRKEVRDEDSEGGADRISNMDECDKRSKRKLPFTERIDDSSRGRGQLTKEAKTPYDENEHSRGIPTRRKSKAAGITRI</sequence>
<feature type="region of interest" description="Disordered" evidence="1">
    <location>
        <begin position="131"/>
        <end position="209"/>
    </location>
</feature>
<protein>
    <submittedName>
        <fullName evidence="2">Uncharacterized protein</fullName>
    </submittedName>
</protein>
<evidence type="ECO:0000256" key="1">
    <source>
        <dbReference type="SAM" id="MobiDB-lite"/>
    </source>
</evidence>
<dbReference type="AlphaFoldDB" id="A0AAW0BZ10"/>
<evidence type="ECO:0000313" key="2">
    <source>
        <dbReference type="EMBL" id="KAK7031545.1"/>
    </source>
</evidence>
<comment type="caution">
    <text evidence="2">The sequence shown here is derived from an EMBL/GenBank/DDBJ whole genome shotgun (WGS) entry which is preliminary data.</text>
</comment>
<accession>A0AAW0BZ10</accession>
<dbReference type="Proteomes" id="UP001362999">
    <property type="component" value="Unassembled WGS sequence"/>
</dbReference>
<reference evidence="2 3" key="1">
    <citation type="journal article" date="2024" name="J Genomics">
        <title>Draft genome sequencing and assembly of Favolaschia claudopus CIRM-BRFM 2984 isolated from oak limbs.</title>
        <authorList>
            <person name="Navarro D."/>
            <person name="Drula E."/>
            <person name="Chaduli D."/>
            <person name="Cazenave R."/>
            <person name="Ahrendt S."/>
            <person name="Wang J."/>
            <person name="Lipzen A."/>
            <person name="Daum C."/>
            <person name="Barry K."/>
            <person name="Grigoriev I.V."/>
            <person name="Favel A."/>
            <person name="Rosso M.N."/>
            <person name="Martin F."/>
        </authorList>
    </citation>
    <scope>NUCLEOTIDE SEQUENCE [LARGE SCALE GENOMIC DNA]</scope>
    <source>
        <strain evidence="2 3">CIRM-BRFM 2984</strain>
    </source>
</reference>
<feature type="region of interest" description="Disordered" evidence="1">
    <location>
        <begin position="1"/>
        <end position="21"/>
    </location>
</feature>
<name>A0AAW0BZ10_9AGAR</name>
<feature type="compositionally biased region" description="Basic and acidic residues" evidence="1">
    <location>
        <begin position="163"/>
        <end position="193"/>
    </location>
</feature>